<keyword evidence="2" id="KW-1185">Reference proteome</keyword>
<organism evidence="1 2">
    <name type="scientific">Pseudotamlana carrageenivorans</name>
    <dbReference type="NCBI Taxonomy" id="2069432"/>
    <lineage>
        <taxon>Bacteria</taxon>
        <taxon>Pseudomonadati</taxon>
        <taxon>Bacteroidota</taxon>
        <taxon>Flavobacteriia</taxon>
        <taxon>Flavobacteriales</taxon>
        <taxon>Flavobacteriaceae</taxon>
        <taxon>Pseudotamlana</taxon>
    </lineage>
</organism>
<dbReference type="KEGG" id="taj:C1A40_13935"/>
<name>A0A2I7SKN1_9FLAO</name>
<dbReference type="RefSeq" id="WP_102996427.1">
    <property type="nucleotide sequence ID" value="NZ_CP025938.1"/>
</dbReference>
<gene>
    <name evidence="1" type="ORF">C1A40_13935</name>
</gene>
<evidence type="ECO:0000313" key="2">
    <source>
        <dbReference type="Proteomes" id="UP000236592"/>
    </source>
</evidence>
<evidence type="ECO:0000313" key="1">
    <source>
        <dbReference type="EMBL" id="AUS06476.1"/>
    </source>
</evidence>
<dbReference type="AlphaFoldDB" id="A0A2I7SKN1"/>
<reference evidence="2" key="1">
    <citation type="submission" date="2018-01" db="EMBL/GenBank/DDBJ databases">
        <title>Complete genome of Tamlana sp. UJ94.</title>
        <authorList>
            <person name="Jung J."/>
            <person name="Chung D."/>
            <person name="Bae S.S."/>
            <person name="Baek K."/>
        </authorList>
    </citation>
    <scope>NUCLEOTIDE SEQUENCE [LARGE SCALE GENOMIC DNA]</scope>
    <source>
        <strain evidence="2">UJ94</strain>
    </source>
</reference>
<proteinExistence type="predicted"/>
<accession>A0A2I7SKN1</accession>
<protein>
    <submittedName>
        <fullName evidence="1">Uncharacterized protein</fullName>
    </submittedName>
</protein>
<dbReference type="Proteomes" id="UP000236592">
    <property type="component" value="Chromosome"/>
</dbReference>
<dbReference type="OrthoDB" id="1264821at2"/>
<dbReference type="EMBL" id="CP025938">
    <property type="protein sequence ID" value="AUS06476.1"/>
    <property type="molecule type" value="Genomic_DNA"/>
</dbReference>
<sequence length="117" mass="13420">MKKLTQKERAQNYFERNTKVNELFGTSDGYLFERSKDALNHSTTLEKKGITPYKRSEKSEGSDLLKLSVKDLTEAIKDITDVTVLEAYLEEEQAKDEPRSTAVKAFEDRIETLSNPE</sequence>